<evidence type="ECO:0000313" key="2">
    <source>
        <dbReference type="EMBL" id="KAF7508099.1"/>
    </source>
</evidence>
<organism evidence="2 3">
    <name type="scientific">Endocarpon pusillum</name>
    <dbReference type="NCBI Taxonomy" id="364733"/>
    <lineage>
        <taxon>Eukaryota</taxon>
        <taxon>Fungi</taxon>
        <taxon>Dikarya</taxon>
        <taxon>Ascomycota</taxon>
        <taxon>Pezizomycotina</taxon>
        <taxon>Eurotiomycetes</taxon>
        <taxon>Chaetothyriomycetidae</taxon>
        <taxon>Verrucariales</taxon>
        <taxon>Verrucariaceae</taxon>
        <taxon>Endocarpon</taxon>
    </lineage>
</organism>
<dbReference type="OrthoDB" id="88410at2759"/>
<reference evidence="2" key="1">
    <citation type="submission" date="2020-02" db="EMBL/GenBank/DDBJ databases">
        <authorList>
            <person name="Palmer J.M."/>
        </authorList>
    </citation>
    <scope>NUCLEOTIDE SEQUENCE</scope>
    <source>
        <strain evidence="2">EPUS1.4</strain>
        <tissue evidence="2">Thallus</tissue>
    </source>
</reference>
<comment type="caution">
    <text evidence="2">The sequence shown here is derived from an EMBL/GenBank/DDBJ whole genome shotgun (WGS) entry which is preliminary data.</text>
</comment>
<dbReference type="PANTHER" id="PTHR34724">
    <property type="entry name" value="OS12G0596101 PROTEIN"/>
    <property type="match status" value="1"/>
</dbReference>
<dbReference type="EMBL" id="JAACFV010000058">
    <property type="protein sequence ID" value="KAF7508099.1"/>
    <property type="molecule type" value="Genomic_DNA"/>
</dbReference>
<accession>A0A8H7AIN5</accession>
<dbReference type="AlphaFoldDB" id="A0A8H7AIN5"/>
<evidence type="ECO:0000313" key="3">
    <source>
        <dbReference type="Proteomes" id="UP000606974"/>
    </source>
</evidence>
<dbReference type="PANTHER" id="PTHR34724:SF2">
    <property type="entry name" value="OS12G0596101 PROTEIN"/>
    <property type="match status" value="1"/>
</dbReference>
<protein>
    <submittedName>
        <fullName evidence="2">Uncharacterized protein</fullName>
    </submittedName>
</protein>
<dbReference type="Proteomes" id="UP000606974">
    <property type="component" value="Unassembled WGS sequence"/>
</dbReference>
<feature type="region of interest" description="Disordered" evidence="1">
    <location>
        <begin position="44"/>
        <end position="100"/>
    </location>
</feature>
<sequence length="100" mass="10237">MCMKKECPTCQKSTWWGCGNHVASVMDPLPQEARCTCSPRVTRGGKEYPPKMGEGQQAAPAVAGTDEQGDGKEKKGGAAAVGLAASSANPGVESSIAGLK</sequence>
<keyword evidence="3" id="KW-1185">Reference proteome</keyword>
<proteinExistence type="predicted"/>
<evidence type="ECO:0000256" key="1">
    <source>
        <dbReference type="SAM" id="MobiDB-lite"/>
    </source>
</evidence>
<name>A0A8H7AIN5_9EURO</name>
<gene>
    <name evidence="2" type="ORF">GJ744_009540</name>
</gene>